<organism evidence="3 4">
    <name type="scientific">Acidocella aminolytica 101 = DSM 11237</name>
    <dbReference type="NCBI Taxonomy" id="1120923"/>
    <lineage>
        <taxon>Bacteria</taxon>
        <taxon>Pseudomonadati</taxon>
        <taxon>Pseudomonadota</taxon>
        <taxon>Alphaproteobacteria</taxon>
        <taxon>Acetobacterales</taxon>
        <taxon>Acidocellaceae</taxon>
        <taxon>Acidocella</taxon>
    </lineage>
</organism>
<name>A0A0D6PGL4_9PROT</name>
<comment type="similarity">
    <text evidence="1 2">Belongs to the polypeptide deformylase family.</text>
</comment>
<dbReference type="NCBIfam" id="NF001159">
    <property type="entry name" value="PRK00150.1-3"/>
    <property type="match status" value="1"/>
</dbReference>
<dbReference type="Proteomes" id="UP000032668">
    <property type="component" value="Unassembled WGS sequence"/>
</dbReference>
<evidence type="ECO:0000313" key="3">
    <source>
        <dbReference type="EMBL" id="GAN80787.1"/>
    </source>
</evidence>
<dbReference type="STRING" id="1120923.SAMN02746095_00199"/>
<keyword evidence="4" id="KW-1185">Reference proteome</keyword>
<comment type="caution">
    <text evidence="3">The sequence shown here is derived from an EMBL/GenBank/DDBJ whole genome shotgun (WGS) entry which is preliminary data.</text>
</comment>
<evidence type="ECO:0000256" key="1">
    <source>
        <dbReference type="ARBA" id="ARBA00010759"/>
    </source>
</evidence>
<keyword evidence="2" id="KW-0479">Metal-binding</keyword>
<dbReference type="GO" id="GO:0046872">
    <property type="term" value="F:metal ion binding"/>
    <property type="evidence" value="ECO:0007669"/>
    <property type="project" value="UniProtKB-KW"/>
</dbReference>
<dbReference type="InterPro" id="IPR023635">
    <property type="entry name" value="Peptide_deformylase"/>
</dbReference>
<keyword evidence="2" id="KW-0648">Protein biosynthesis</keyword>
<evidence type="ECO:0000313" key="4">
    <source>
        <dbReference type="Proteomes" id="UP000032668"/>
    </source>
</evidence>
<dbReference type="HAMAP" id="MF_00163">
    <property type="entry name" value="Pep_deformylase"/>
    <property type="match status" value="1"/>
</dbReference>
<dbReference type="InterPro" id="IPR036821">
    <property type="entry name" value="Peptide_deformylase_sf"/>
</dbReference>
<dbReference type="EC" id="3.5.1.88" evidence="2"/>
<gene>
    <name evidence="2" type="primary">def</name>
    <name evidence="3" type="ORF">Aam_060_013</name>
</gene>
<feature type="binding site" evidence="2">
    <location>
        <position position="160"/>
    </location>
    <ligand>
        <name>Fe cation</name>
        <dbReference type="ChEBI" id="CHEBI:24875"/>
    </ligand>
</feature>
<dbReference type="PANTHER" id="PTHR10458:SF22">
    <property type="entry name" value="PEPTIDE DEFORMYLASE"/>
    <property type="match status" value="1"/>
</dbReference>
<dbReference type="EMBL" id="BANC01000059">
    <property type="protein sequence ID" value="GAN80787.1"/>
    <property type="molecule type" value="Genomic_DNA"/>
</dbReference>
<evidence type="ECO:0000256" key="2">
    <source>
        <dbReference type="HAMAP-Rule" id="MF_00163"/>
    </source>
</evidence>
<reference evidence="3 4" key="1">
    <citation type="submission" date="2012-11" db="EMBL/GenBank/DDBJ databases">
        <title>Whole genome sequence of Acidocella aminolytica 101 = DSM 11237.</title>
        <authorList>
            <person name="Azuma Y."/>
            <person name="Higashiura N."/>
            <person name="Hirakawa H."/>
            <person name="Matsushita K."/>
        </authorList>
    </citation>
    <scope>NUCLEOTIDE SEQUENCE [LARGE SCALE GENOMIC DNA]</scope>
    <source>
        <strain evidence="4">101 / DSM 11237</strain>
    </source>
</reference>
<accession>A0A0D6PGL4</accession>
<dbReference type="CDD" id="cd00487">
    <property type="entry name" value="Pep_deformylase"/>
    <property type="match status" value="1"/>
</dbReference>
<keyword evidence="2" id="KW-0378">Hydrolase</keyword>
<dbReference type="Pfam" id="PF01327">
    <property type="entry name" value="Pep_deformylase"/>
    <property type="match status" value="1"/>
</dbReference>
<comment type="function">
    <text evidence="2">Removes the formyl group from the N-terminal Met of newly synthesized proteins. Requires at least a dipeptide for an efficient rate of reaction. N-terminal L-methionine is a prerequisite for activity but the enzyme has broad specificity at other positions.</text>
</comment>
<feature type="binding site" evidence="2">
    <location>
        <position position="118"/>
    </location>
    <ligand>
        <name>Fe cation</name>
        <dbReference type="ChEBI" id="CHEBI:24875"/>
    </ligand>
</feature>
<dbReference type="NCBIfam" id="TIGR00079">
    <property type="entry name" value="pept_deformyl"/>
    <property type="match status" value="1"/>
</dbReference>
<keyword evidence="2" id="KW-0408">Iron</keyword>
<dbReference type="PIRSF" id="PIRSF004749">
    <property type="entry name" value="Pep_def"/>
    <property type="match status" value="1"/>
</dbReference>
<dbReference type="GO" id="GO:0042586">
    <property type="term" value="F:peptide deformylase activity"/>
    <property type="evidence" value="ECO:0007669"/>
    <property type="project" value="UniProtKB-UniRule"/>
</dbReference>
<proteinExistence type="inferred from homology"/>
<feature type="active site" evidence="2">
    <location>
        <position position="161"/>
    </location>
</feature>
<dbReference type="PANTHER" id="PTHR10458">
    <property type="entry name" value="PEPTIDE DEFORMYLASE"/>
    <property type="match status" value="1"/>
</dbReference>
<dbReference type="GO" id="GO:0006412">
    <property type="term" value="P:translation"/>
    <property type="evidence" value="ECO:0007669"/>
    <property type="project" value="UniProtKB-UniRule"/>
</dbReference>
<protein>
    <recommendedName>
        <fullName evidence="2">Peptide deformylase</fullName>
        <shortName evidence="2">PDF</shortName>
        <ecNumber evidence="2">3.5.1.88</ecNumber>
    </recommendedName>
    <alternativeName>
        <fullName evidence="2">Polypeptide deformylase</fullName>
    </alternativeName>
</protein>
<dbReference type="AlphaFoldDB" id="A0A0D6PGL4"/>
<sequence>MQEGRVAGTGRADYMRCMSVSETSAPLLPILIYPESVLRKVARPITPADADEVRRLVPSMFATMYNAPGIGLAANQIGSLLRMIVVDVAPKEKPEPMALINPEIIAKSDETATQEEGCLSIPDQYAEVTRPARVKVRYQDPEGMKKEIEAEGLLSACLQHEIDHLNGVLFVDYLSALKRNMLLRKLAKAQKGR</sequence>
<feature type="binding site" evidence="2">
    <location>
        <position position="164"/>
    </location>
    <ligand>
        <name>Fe cation</name>
        <dbReference type="ChEBI" id="CHEBI:24875"/>
    </ligand>
</feature>
<comment type="cofactor">
    <cofactor evidence="2">
        <name>Fe(2+)</name>
        <dbReference type="ChEBI" id="CHEBI:29033"/>
    </cofactor>
    <text evidence="2">Binds 1 Fe(2+) ion.</text>
</comment>
<dbReference type="Gene3D" id="3.90.45.10">
    <property type="entry name" value="Peptide deformylase"/>
    <property type="match status" value="1"/>
</dbReference>
<comment type="catalytic activity">
    <reaction evidence="2">
        <text>N-terminal N-formyl-L-methionyl-[peptide] + H2O = N-terminal L-methionyl-[peptide] + formate</text>
        <dbReference type="Rhea" id="RHEA:24420"/>
        <dbReference type="Rhea" id="RHEA-COMP:10639"/>
        <dbReference type="Rhea" id="RHEA-COMP:10640"/>
        <dbReference type="ChEBI" id="CHEBI:15377"/>
        <dbReference type="ChEBI" id="CHEBI:15740"/>
        <dbReference type="ChEBI" id="CHEBI:49298"/>
        <dbReference type="ChEBI" id="CHEBI:64731"/>
        <dbReference type="EC" id="3.5.1.88"/>
    </reaction>
</comment>
<dbReference type="SUPFAM" id="SSF56420">
    <property type="entry name" value="Peptide deformylase"/>
    <property type="match status" value="1"/>
</dbReference>
<dbReference type="PRINTS" id="PR01576">
    <property type="entry name" value="PDEFORMYLASE"/>
</dbReference>